<dbReference type="PROSITE" id="PS50005">
    <property type="entry name" value="TPR"/>
    <property type="match status" value="2"/>
</dbReference>
<organism evidence="4 5">
    <name type="scientific">Reticulomyxa filosa</name>
    <dbReference type="NCBI Taxonomy" id="46433"/>
    <lineage>
        <taxon>Eukaryota</taxon>
        <taxon>Sar</taxon>
        <taxon>Rhizaria</taxon>
        <taxon>Retaria</taxon>
        <taxon>Foraminifera</taxon>
        <taxon>Monothalamids</taxon>
        <taxon>Reticulomyxidae</taxon>
        <taxon>Reticulomyxa</taxon>
    </lineage>
</organism>
<keyword evidence="2 3" id="KW-0802">TPR repeat</keyword>
<dbReference type="SMART" id="SM00028">
    <property type="entry name" value="TPR"/>
    <property type="match status" value="3"/>
</dbReference>
<dbReference type="AlphaFoldDB" id="X6M2U4"/>
<feature type="repeat" description="TPR" evidence="3">
    <location>
        <begin position="576"/>
        <end position="609"/>
    </location>
</feature>
<evidence type="ECO:0000256" key="2">
    <source>
        <dbReference type="ARBA" id="ARBA00022803"/>
    </source>
</evidence>
<protein>
    <submittedName>
        <fullName evidence="4">Uncharacterized protein</fullName>
    </submittedName>
</protein>
<dbReference type="Pfam" id="PF13181">
    <property type="entry name" value="TPR_8"/>
    <property type="match status" value="1"/>
</dbReference>
<evidence type="ECO:0000313" key="5">
    <source>
        <dbReference type="Proteomes" id="UP000023152"/>
    </source>
</evidence>
<dbReference type="PANTHER" id="PTHR45641">
    <property type="entry name" value="TETRATRICOPEPTIDE REPEAT PROTEIN (AFU_ORTHOLOGUE AFUA_6G03870)"/>
    <property type="match status" value="1"/>
</dbReference>
<dbReference type="SUPFAM" id="SSF52129">
    <property type="entry name" value="Caspase-like"/>
    <property type="match status" value="1"/>
</dbReference>
<dbReference type="Gene3D" id="1.25.40.10">
    <property type="entry name" value="Tetratricopeptide repeat domain"/>
    <property type="match status" value="1"/>
</dbReference>
<dbReference type="SUPFAM" id="SSF48452">
    <property type="entry name" value="TPR-like"/>
    <property type="match status" value="1"/>
</dbReference>
<accession>X6M2U4</accession>
<dbReference type="Proteomes" id="UP000023152">
    <property type="component" value="Unassembled WGS sequence"/>
</dbReference>
<evidence type="ECO:0000256" key="1">
    <source>
        <dbReference type="ARBA" id="ARBA00022737"/>
    </source>
</evidence>
<dbReference type="InterPro" id="IPR011990">
    <property type="entry name" value="TPR-like_helical_dom_sf"/>
</dbReference>
<dbReference type="InterPro" id="IPR019734">
    <property type="entry name" value="TPR_rpt"/>
</dbReference>
<evidence type="ECO:0000313" key="4">
    <source>
        <dbReference type="EMBL" id="ETO07906.1"/>
    </source>
</evidence>
<name>X6M2U4_RETFI</name>
<feature type="repeat" description="TPR" evidence="3">
    <location>
        <begin position="534"/>
        <end position="567"/>
    </location>
</feature>
<sequence>MCSFIFHENFFKKVKRGNKCHRKKRKGRSEKTHTYFFVPVLQKKFNYLSFYSLVTVTIDSKDYLVELACLTLETLQQQIIEVSKKNQPGNVFIKITDHSNCEIKTDDQLQQVVANNQFHFNAYFKKEMKITNPLILLTGSMESKQQSYLENARQDLCSLQILFQSKFGFRVFNTFEMTESLTLNDLISKHCDNYDGLIFVWCGNGNGDALITTENKMKEIQNICSVKPKILINICYDKVQRKVWYKQDEDMFTMSVNTSLGPMVDILEHDNEKIPSYFTQVLCQTIERDINKSFDFVIKQVINIVFNQEINSIEPIYLIPKINNDENKDNTISINSNNDEIKILNFKKHWNRKWRKANVDASQMVEEMIKKNEEGLVIVANNISNYKNEYSSLITLINTSKIEKREYREYYVYKIKKKLIILDNINIDGNIYAINCKIECKQNVNVTSQLFFTKNCMIDLQSKQNIMLIEWNQKFHYDIPLQLQNFEEKAEECIEKTLFDDAISYLYQHLQISIDKFGSSNNNSNNPYCHPYIAISYNLIGSAYDDKGQYDQAINFYKKSLHILLLLFGIQFSIVAQIYHNLGIAYYYKGQYDVSISFYQKSLNIRNNIFQNLNKDIGGSCWNLGLSFEQKGDIKMAFQYYEKAWKIYDVLYGEWNGETLQAKRKVQTMSKRAC</sequence>
<dbReference type="EMBL" id="ASPP01025577">
    <property type="protein sequence ID" value="ETO07906.1"/>
    <property type="molecule type" value="Genomic_DNA"/>
</dbReference>
<dbReference type="Pfam" id="PF13424">
    <property type="entry name" value="TPR_12"/>
    <property type="match status" value="1"/>
</dbReference>
<reference evidence="4 5" key="1">
    <citation type="journal article" date="2013" name="Curr. Biol.">
        <title>The Genome of the Foraminiferan Reticulomyxa filosa.</title>
        <authorList>
            <person name="Glockner G."/>
            <person name="Hulsmann N."/>
            <person name="Schleicher M."/>
            <person name="Noegel A.A."/>
            <person name="Eichinger L."/>
            <person name="Gallinger C."/>
            <person name="Pawlowski J."/>
            <person name="Sierra R."/>
            <person name="Euteneuer U."/>
            <person name="Pillet L."/>
            <person name="Moustafa A."/>
            <person name="Platzer M."/>
            <person name="Groth M."/>
            <person name="Szafranski K."/>
            <person name="Schliwa M."/>
        </authorList>
    </citation>
    <scope>NUCLEOTIDE SEQUENCE [LARGE SCALE GENOMIC DNA]</scope>
</reference>
<dbReference type="PANTHER" id="PTHR45641:SF1">
    <property type="entry name" value="AAA+ ATPASE DOMAIN-CONTAINING PROTEIN"/>
    <property type="match status" value="1"/>
</dbReference>
<evidence type="ECO:0000256" key="3">
    <source>
        <dbReference type="PROSITE-ProRule" id="PRU00339"/>
    </source>
</evidence>
<comment type="caution">
    <text evidence="4">The sequence shown here is derived from an EMBL/GenBank/DDBJ whole genome shotgun (WGS) entry which is preliminary data.</text>
</comment>
<keyword evidence="1" id="KW-0677">Repeat</keyword>
<proteinExistence type="predicted"/>
<dbReference type="InterPro" id="IPR029030">
    <property type="entry name" value="Caspase-like_dom_sf"/>
</dbReference>
<gene>
    <name evidence="4" type="ORF">RFI_29485</name>
</gene>
<keyword evidence="5" id="KW-1185">Reference proteome</keyword>